<dbReference type="GO" id="GO:0004560">
    <property type="term" value="F:alpha-L-fucosidase activity"/>
    <property type="evidence" value="ECO:0007669"/>
    <property type="project" value="TreeGrafter"/>
</dbReference>
<protein>
    <submittedName>
        <fullName evidence="5">Alpha-L-fucosidase 2</fullName>
    </submittedName>
</protein>
<dbReference type="Gene3D" id="1.50.10.10">
    <property type="match status" value="1"/>
</dbReference>
<dbReference type="SUPFAM" id="SSF49785">
    <property type="entry name" value="Galactose-binding domain-like"/>
    <property type="match status" value="1"/>
</dbReference>
<evidence type="ECO:0000259" key="3">
    <source>
        <dbReference type="Pfam" id="PF21307"/>
    </source>
</evidence>
<dbReference type="GO" id="GO:0005975">
    <property type="term" value="P:carbohydrate metabolic process"/>
    <property type="evidence" value="ECO:0007669"/>
    <property type="project" value="InterPro"/>
</dbReference>
<dbReference type="Proteomes" id="UP000199031">
    <property type="component" value="Unassembled WGS sequence"/>
</dbReference>
<keyword evidence="6" id="KW-1185">Reference proteome</keyword>
<keyword evidence="1" id="KW-0732">Signal</keyword>
<dbReference type="PANTHER" id="PTHR31084:SF0">
    <property type="entry name" value="ALPHA-L-FUCOSIDASE 2"/>
    <property type="match status" value="1"/>
</dbReference>
<gene>
    <name evidence="5" type="ORF">SAMN05444277_102218</name>
</gene>
<dbReference type="Pfam" id="PF21307">
    <property type="entry name" value="Glyco_hydro_95_C"/>
    <property type="match status" value="1"/>
</dbReference>
<accession>A0A1I5TN44</accession>
<organism evidence="5 6">
    <name type="scientific">Parafilimonas terrae</name>
    <dbReference type="NCBI Taxonomy" id="1465490"/>
    <lineage>
        <taxon>Bacteria</taxon>
        <taxon>Pseudomonadati</taxon>
        <taxon>Bacteroidota</taxon>
        <taxon>Chitinophagia</taxon>
        <taxon>Chitinophagales</taxon>
        <taxon>Chitinophagaceae</taxon>
        <taxon>Parafilimonas</taxon>
    </lineage>
</organism>
<feature type="domain" description="Glycosyl hydrolase family 95 catalytic" evidence="4">
    <location>
        <begin position="452"/>
        <end position="851"/>
    </location>
</feature>
<evidence type="ECO:0000256" key="1">
    <source>
        <dbReference type="SAM" id="SignalP"/>
    </source>
</evidence>
<dbReference type="Pfam" id="PF22124">
    <property type="entry name" value="Glyco_hydro_95_cat"/>
    <property type="match status" value="1"/>
</dbReference>
<dbReference type="InterPro" id="IPR054363">
    <property type="entry name" value="GH95_cat"/>
</dbReference>
<evidence type="ECO:0000259" key="4">
    <source>
        <dbReference type="Pfam" id="PF22124"/>
    </source>
</evidence>
<dbReference type="InterPro" id="IPR027414">
    <property type="entry name" value="GH95_N_dom"/>
</dbReference>
<dbReference type="PANTHER" id="PTHR31084">
    <property type="entry name" value="ALPHA-L-FUCOSIDASE 2"/>
    <property type="match status" value="1"/>
</dbReference>
<reference evidence="5 6" key="1">
    <citation type="submission" date="2016-10" db="EMBL/GenBank/DDBJ databases">
        <authorList>
            <person name="de Groot N.N."/>
        </authorList>
    </citation>
    <scope>NUCLEOTIDE SEQUENCE [LARGE SCALE GENOMIC DNA]</scope>
    <source>
        <strain evidence="5 6">DSM 28286</strain>
    </source>
</reference>
<dbReference type="Gene3D" id="2.70.98.50">
    <property type="entry name" value="putative glycoside hydrolase family protein from bacillus halodurans"/>
    <property type="match status" value="1"/>
</dbReference>
<feature type="domain" description="Alpha fucosidase A-like C-terminal" evidence="3">
    <location>
        <begin position="853"/>
        <end position="922"/>
    </location>
</feature>
<evidence type="ECO:0000313" key="6">
    <source>
        <dbReference type="Proteomes" id="UP000199031"/>
    </source>
</evidence>
<feature type="chain" id="PRO_5011533232" evidence="1">
    <location>
        <begin position="21"/>
        <end position="935"/>
    </location>
</feature>
<dbReference type="Pfam" id="PF14498">
    <property type="entry name" value="Glyco_hyd_65N_2"/>
    <property type="match status" value="2"/>
</dbReference>
<dbReference type="InterPro" id="IPR012341">
    <property type="entry name" value="6hp_glycosidase-like_sf"/>
</dbReference>
<dbReference type="RefSeq" id="WP_090655868.1">
    <property type="nucleotide sequence ID" value="NZ_FOXQ01000002.1"/>
</dbReference>
<dbReference type="STRING" id="1465490.SAMN05444277_102218"/>
<dbReference type="SUPFAM" id="SSF48208">
    <property type="entry name" value="Six-hairpin glycosidases"/>
    <property type="match status" value="1"/>
</dbReference>
<evidence type="ECO:0000313" key="5">
    <source>
        <dbReference type="EMBL" id="SFP84514.1"/>
    </source>
</evidence>
<dbReference type="Gene3D" id="2.60.120.260">
    <property type="entry name" value="Galactose-binding domain-like"/>
    <property type="match status" value="1"/>
</dbReference>
<dbReference type="AlphaFoldDB" id="A0A1I5TN44"/>
<evidence type="ECO:0000259" key="2">
    <source>
        <dbReference type="Pfam" id="PF14498"/>
    </source>
</evidence>
<feature type="domain" description="Glycosyl hydrolase family 95 N-terminal" evidence="2">
    <location>
        <begin position="26"/>
        <end position="112"/>
    </location>
</feature>
<dbReference type="InterPro" id="IPR049053">
    <property type="entry name" value="AFCA-like_C"/>
</dbReference>
<name>A0A1I5TN44_9BACT</name>
<feature type="signal peptide" evidence="1">
    <location>
        <begin position="1"/>
        <end position="20"/>
    </location>
</feature>
<dbReference type="InterPro" id="IPR008979">
    <property type="entry name" value="Galactose-bd-like_sf"/>
</dbReference>
<dbReference type="InterPro" id="IPR008928">
    <property type="entry name" value="6-hairpin_glycosidase_sf"/>
</dbReference>
<dbReference type="OrthoDB" id="9768507at2"/>
<proteinExistence type="predicted"/>
<feature type="domain" description="Glycosyl hydrolase family 95 N-terminal" evidence="2">
    <location>
        <begin position="284"/>
        <end position="430"/>
    </location>
</feature>
<dbReference type="EMBL" id="FOXQ01000002">
    <property type="protein sequence ID" value="SFP84514.1"/>
    <property type="molecule type" value="Genomic_DNA"/>
</dbReference>
<sequence>MWKYKIFYIAILFLCSTLSAQQPLTLWYDKPAEEWTDALPLGNGSLGAMVYGGVKEDHIQFNEATFWSGAPRDYNRKDAYQYLEPIRKLLAEGKQAAAEQLAQDHFMGKRSNEDNYAAQKKEWLSKVRTDTQYAAASFDDSKWKTVQLPTNAGWEKEGWVGLDGSVWFRAAFNVDDNFDNEEFVINLGKIRDVDFTYINGKLVGTGEGSNTIRTYTFNSSILKKGKNVIAVQVLNFYDKGGFADKTIKPDYFTIQSASHKAIQLNHTWKYYIQDNRPPAFPAYNASYLAFADVFFKWNIDNNASGYKRDLELSYALQSVSFTANNIHYRREYFISYPQQAMAMHFTADAKHAVSLSAVFRTYHPNHTIKKINDSTLGIYLQPSDGILKAAAYLSAKIINGKINVTDTSLNIDKADAVTFYLVAATSFRNYHDVSGNPEDSCIKRLSALQHYSYPAIKARHVNNYQKLFNTFSVSFGNIDNTLPADKRLMQPDKANDVSLIALYMQYARYLLISSSRPGGQPANLQGIWNNELAPPWGSKYTTNINLEMNYWPADVLNLSACMQPFISLTKDVSVTGETTAKNYYNINDAWVLHHNTDIWRGTAPVNASNHGIWVSGSGWLATMLWQHFLYTQDTIFLRNEAYPVMKKAAMFYHHFLVKDPATGWLISTPSNSPENGGLVAGPTMDHQIIRQLFNDCIEASKTLNIDKAFSDSLQQQYKQIAPDQIGKYGQLQEWLQDVDDTSNHHRHVSFLWGVYPGHDITWKDSVMMNAAKQSLLYRGDSGTGWSLAWKINLWAKLKDGDHAFKLLNDLLTPAIQNGKENGGTYNNMFDAHPPFQIDGNFGGAAGIAAMLLQSDEDGIELLPALPATLHDGNVKGIRAVGDFELNFSWRDGKLQQVSITSISGLKCTLKYKQYSILFSTEKNKTYRFNNELKAL</sequence>